<keyword evidence="2" id="KW-1185">Reference proteome</keyword>
<comment type="caution">
    <text evidence="1">The sequence shown here is derived from an EMBL/GenBank/DDBJ whole genome shotgun (WGS) entry which is preliminary data.</text>
</comment>
<sequence>MRLRSDFIQASGDQNNFPAHFAVGRAHLAWPARLHACVFTPVPNMPLVPEGVLCACERQNLRDLAPPGARLTVKARCQGSMLGLNSRAWWQGSLVRFPDGFLLFSPK</sequence>
<evidence type="ECO:0000313" key="2">
    <source>
        <dbReference type="Proteomes" id="UP000735302"/>
    </source>
</evidence>
<proteinExistence type="predicted"/>
<protein>
    <submittedName>
        <fullName evidence="1">Uncharacterized protein</fullName>
    </submittedName>
</protein>
<dbReference type="EMBL" id="BLXT01005465">
    <property type="protein sequence ID" value="GFO22934.1"/>
    <property type="molecule type" value="Genomic_DNA"/>
</dbReference>
<evidence type="ECO:0000313" key="1">
    <source>
        <dbReference type="EMBL" id="GFO22934.1"/>
    </source>
</evidence>
<gene>
    <name evidence="1" type="ORF">PoB_004943900</name>
</gene>
<organism evidence="1 2">
    <name type="scientific">Plakobranchus ocellatus</name>
    <dbReference type="NCBI Taxonomy" id="259542"/>
    <lineage>
        <taxon>Eukaryota</taxon>
        <taxon>Metazoa</taxon>
        <taxon>Spiralia</taxon>
        <taxon>Lophotrochozoa</taxon>
        <taxon>Mollusca</taxon>
        <taxon>Gastropoda</taxon>
        <taxon>Heterobranchia</taxon>
        <taxon>Euthyneura</taxon>
        <taxon>Panpulmonata</taxon>
        <taxon>Sacoglossa</taxon>
        <taxon>Placobranchoidea</taxon>
        <taxon>Plakobranchidae</taxon>
        <taxon>Plakobranchus</taxon>
    </lineage>
</organism>
<accession>A0AAV4BWZ0</accession>
<dbReference type="AlphaFoldDB" id="A0AAV4BWZ0"/>
<name>A0AAV4BWZ0_9GAST</name>
<reference evidence="1 2" key="1">
    <citation type="journal article" date="2021" name="Elife">
        <title>Chloroplast acquisition without the gene transfer in kleptoplastic sea slugs, Plakobranchus ocellatus.</title>
        <authorList>
            <person name="Maeda T."/>
            <person name="Takahashi S."/>
            <person name="Yoshida T."/>
            <person name="Shimamura S."/>
            <person name="Takaki Y."/>
            <person name="Nagai Y."/>
            <person name="Toyoda A."/>
            <person name="Suzuki Y."/>
            <person name="Arimoto A."/>
            <person name="Ishii H."/>
            <person name="Satoh N."/>
            <person name="Nishiyama T."/>
            <person name="Hasebe M."/>
            <person name="Maruyama T."/>
            <person name="Minagawa J."/>
            <person name="Obokata J."/>
            <person name="Shigenobu S."/>
        </authorList>
    </citation>
    <scope>NUCLEOTIDE SEQUENCE [LARGE SCALE GENOMIC DNA]</scope>
</reference>
<dbReference type="Proteomes" id="UP000735302">
    <property type="component" value="Unassembled WGS sequence"/>
</dbReference>